<accession>A0AAP3DE04</accession>
<dbReference type="InterPro" id="IPR027365">
    <property type="entry name" value="GNAT_acetyltra_YdfB-like"/>
</dbReference>
<dbReference type="RefSeq" id="WP_258433042.1">
    <property type="nucleotide sequence ID" value="NZ_JANSGW010000005.1"/>
</dbReference>
<sequence>MENPQKKGTSGMIYELSVQEYNRIKDIFREQTNHPIILGIMNGNNQGKVYVDDPKQPKTALIWAKFEIFLLVGDKENESFNKNLESFIRERIAPESLQIGDIAFQLEFPQSITDEGTVIDRLKNYLPKAYGRCAFTFNEEKYRELSQWHDQIPFGYSVEKITPELIDRDKEGVIREELENFWVSPEVFFEKGIGYCTMQGDKAVSSCLSVYASEGDIEIGINTYDLKHRNKGLATLAARAVLDECLQRGVTPHWKTEHFRYASIKLANKLGFENRRDYKAYYFFYRELDNLVGSAYYHLKEFGDVLTATDYVKRAEELGELEDWHCFLIACGFAVIGETTIALSYLEQAVNKGWRDTSDVRFENDLKNLQGLKEWEILTKKLFSTEAE</sequence>
<dbReference type="Pfam" id="PF12746">
    <property type="entry name" value="GNAT_acetyltran"/>
    <property type="match status" value="1"/>
</dbReference>
<dbReference type="Gene3D" id="3.40.630.30">
    <property type="match status" value="1"/>
</dbReference>
<dbReference type="AlphaFoldDB" id="A0AAP3DE04"/>
<dbReference type="PROSITE" id="PS51186">
    <property type="entry name" value="GNAT"/>
    <property type="match status" value="1"/>
</dbReference>
<dbReference type="PANTHER" id="PTHR31143:SF2">
    <property type="entry name" value="FR47-LIKE DOMAIN-CONTAINING PROTEIN-RELATED"/>
    <property type="match status" value="1"/>
</dbReference>
<protein>
    <submittedName>
        <fullName evidence="2">GNAT family N-acetyltransferase</fullName>
        <ecNumber evidence="2">2.3.1.-</ecNumber>
    </submittedName>
</protein>
<evidence type="ECO:0000313" key="2">
    <source>
        <dbReference type="EMBL" id="MCZ0806308.1"/>
    </source>
</evidence>
<reference evidence="2" key="1">
    <citation type="submission" date="2022-09" db="EMBL/GenBank/DDBJ databases">
        <title>Genome analysis and characterization of larvicidal activity of Brevibacillus strains.</title>
        <authorList>
            <person name="Patrusheva E.V."/>
            <person name="Izotova A.O."/>
            <person name="Toshchakov S.V."/>
            <person name="Sineoky S.P."/>
        </authorList>
    </citation>
    <scope>NUCLEOTIDE SEQUENCE</scope>
    <source>
        <strain evidence="2">VKPM_B-13247</strain>
    </source>
</reference>
<evidence type="ECO:0000313" key="3">
    <source>
        <dbReference type="Proteomes" id="UP001077662"/>
    </source>
</evidence>
<feature type="domain" description="N-acetyltransferase" evidence="1">
    <location>
        <begin position="140"/>
        <end position="303"/>
    </location>
</feature>
<dbReference type="Gene3D" id="3.40.630.110">
    <property type="entry name" value="GNAT acetyltransferase-like"/>
    <property type="match status" value="1"/>
</dbReference>
<dbReference type="EMBL" id="JAPTNE010000005">
    <property type="protein sequence ID" value="MCZ0806308.1"/>
    <property type="molecule type" value="Genomic_DNA"/>
</dbReference>
<dbReference type="EC" id="2.3.1.-" evidence="2"/>
<evidence type="ECO:0000259" key="1">
    <source>
        <dbReference type="PROSITE" id="PS51186"/>
    </source>
</evidence>
<dbReference type="PANTHER" id="PTHR31143">
    <property type="match status" value="1"/>
</dbReference>
<dbReference type="InterPro" id="IPR042573">
    <property type="entry name" value="GNAT_acetyltra_N"/>
</dbReference>
<name>A0AAP3DE04_BRELA</name>
<dbReference type="SUPFAM" id="SSF55729">
    <property type="entry name" value="Acyl-CoA N-acyltransferases (Nat)"/>
    <property type="match status" value="1"/>
</dbReference>
<organism evidence="2 3">
    <name type="scientific">Brevibacillus laterosporus</name>
    <name type="common">Bacillus laterosporus</name>
    <dbReference type="NCBI Taxonomy" id="1465"/>
    <lineage>
        <taxon>Bacteria</taxon>
        <taxon>Bacillati</taxon>
        <taxon>Bacillota</taxon>
        <taxon>Bacilli</taxon>
        <taxon>Bacillales</taxon>
        <taxon>Paenibacillaceae</taxon>
        <taxon>Brevibacillus</taxon>
    </lineage>
</organism>
<proteinExistence type="predicted"/>
<gene>
    <name evidence="2" type="ORF">O0554_05145</name>
</gene>
<keyword evidence="2" id="KW-0012">Acyltransferase</keyword>
<dbReference type="InterPro" id="IPR000182">
    <property type="entry name" value="GNAT_dom"/>
</dbReference>
<dbReference type="GO" id="GO:0016747">
    <property type="term" value="F:acyltransferase activity, transferring groups other than amino-acyl groups"/>
    <property type="evidence" value="ECO:0007669"/>
    <property type="project" value="InterPro"/>
</dbReference>
<dbReference type="InterPro" id="IPR016181">
    <property type="entry name" value="Acyl_CoA_acyltransferase"/>
</dbReference>
<dbReference type="Proteomes" id="UP001077662">
    <property type="component" value="Unassembled WGS sequence"/>
</dbReference>
<comment type="caution">
    <text evidence="2">The sequence shown here is derived from an EMBL/GenBank/DDBJ whole genome shotgun (WGS) entry which is preliminary data.</text>
</comment>
<keyword evidence="2" id="KW-0808">Transferase</keyword>